<protein>
    <recommendedName>
        <fullName evidence="4">Lipoprotein</fullName>
    </recommendedName>
</protein>
<evidence type="ECO:0008006" key="4">
    <source>
        <dbReference type="Google" id="ProtNLM"/>
    </source>
</evidence>
<sequence length="190" mass="20670">MSPLKHLPLKCLVLCASLGLAACGGDSGEEPVIDDGLDQFGDLEFSTGCDWREIFREGEQFHSLSDTAARYWYALAPTEPDAVDPSTPLDEDGFFNVVVSTDEDRPANADVDNGFVWLNWKGDTELLIYRMMLAADSFAQSIDQVDPEDDPASVMGDCFPQTTYCDRDVFEASSGLSPAEVFATCQASAS</sequence>
<reference evidence="2 3" key="1">
    <citation type="submission" date="2023-09" db="EMBL/GenBank/DDBJ databases">
        <authorList>
            <person name="Rey-Velasco X."/>
        </authorList>
    </citation>
    <scope>NUCLEOTIDE SEQUENCE [LARGE SCALE GENOMIC DNA]</scope>
    <source>
        <strain evidence="2 3">W345</strain>
    </source>
</reference>
<dbReference type="PROSITE" id="PS51257">
    <property type="entry name" value="PROKAR_LIPOPROTEIN"/>
    <property type="match status" value="1"/>
</dbReference>
<keyword evidence="3" id="KW-1185">Reference proteome</keyword>
<evidence type="ECO:0000313" key="2">
    <source>
        <dbReference type="EMBL" id="MDT0496994.1"/>
    </source>
</evidence>
<dbReference type="Proteomes" id="UP001254608">
    <property type="component" value="Unassembled WGS sequence"/>
</dbReference>
<dbReference type="EMBL" id="JAVRIC010000006">
    <property type="protein sequence ID" value="MDT0496994.1"/>
    <property type="molecule type" value="Genomic_DNA"/>
</dbReference>
<accession>A0ABU2WH80</accession>
<proteinExistence type="predicted"/>
<gene>
    <name evidence="2" type="ORF">RM530_06390</name>
</gene>
<evidence type="ECO:0000313" key="3">
    <source>
        <dbReference type="Proteomes" id="UP001254608"/>
    </source>
</evidence>
<feature type="chain" id="PRO_5046353650" description="Lipoprotein" evidence="1">
    <location>
        <begin position="22"/>
        <end position="190"/>
    </location>
</feature>
<comment type="caution">
    <text evidence="2">The sequence shown here is derived from an EMBL/GenBank/DDBJ whole genome shotgun (WGS) entry which is preliminary data.</text>
</comment>
<keyword evidence="1" id="KW-0732">Signal</keyword>
<organism evidence="2 3">
    <name type="scientific">Banduia mediterranea</name>
    <dbReference type="NCBI Taxonomy" id="3075609"/>
    <lineage>
        <taxon>Bacteria</taxon>
        <taxon>Pseudomonadati</taxon>
        <taxon>Pseudomonadota</taxon>
        <taxon>Gammaproteobacteria</taxon>
        <taxon>Nevskiales</taxon>
        <taxon>Algiphilaceae</taxon>
        <taxon>Banduia</taxon>
    </lineage>
</organism>
<name>A0ABU2WH80_9GAMM</name>
<dbReference type="RefSeq" id="WP_311364387.1">
    <property type="nucleotide sequence ID" value="NZ_JAVRIC010000006.1"/>
</dbReference>
<feature type="signal peptide" evidence="1">
    <location>
        <begin position="1"/>
        <end position="21"/>
    </location>
</feature>
<evidence type="ECO:0000256" key="1">
    <source>
        <dbReference type="SAM" id="SignalP"/>
    </source>
</evidence>